<dbReference type="PANTHER" id="PTHR30055:SF151">
    <property type="entry name" value="TRANSCRIPTIONAL REGULATORY PROTEIN"/>
    <property type="match status" value="1"/>
</dbReference>
<dbReference type="SUPFAM" id="SSF48498">
    <property type="entry name" value="Tetracyclin repressor-like, C-terminal domain"/>
    <property type="match status" value="1"/>
</dbReference>
<dbReference type="GO" id="GO:0003700">
    <property type="term" value="F:DNA-binding transcription factor activity"/>
    <property type="evidence" value="ECO:0007669"/>
    <property type="project" value="TreeGrafter"/>
</dbReference>
<dbReference type="PROSITE" id="PS50977">
    <property type="entry name" value="HTH_TETR_2"/>
    <property type="match status" value="1"/>
</dbReference>
<dbReference type="EMBL" id="CABVLY010000016">
    <property type="protein sequence ID" value="VVU51424.1"/>
    <property type="molecule type" value="Genomic_DNA"/>
</dbReference>
<dbReference type="SUPFAM" id="SSF46689">
    <property type="entry name" value="Homeodomain-like"/>
    <property type="match status" value="1"/>
</dbReference>
<name>A0A6P2GEN7_9BURK</name>
<keyword evidence="3" id="KW-0804">Transcription</keyword>
<gene>
    <name evidence="6" type="ORF">BAN20980_04146</name>
</gene>
<evidence type="ECO:0000259" key="5">
    <source>
        <dbReference type="PROSITE" id="PS50977"/>
    </source>
</evidence>
<dbReference type="Proteomes" id="UP000494201">
    <property type="component" value="Unassembled WGS sequence"/>
</dbReference>
<feature type="DNA-binding region" description="H-T-H motif" evidence="4">
    <location>
        <begin position="43"/>
        <end position="62"/>
    </location>
</feature>
<evidence type="ECO:0000313" key="7">
    <source>
        <dbReference type="Proteomes" id="UP000494201"/>
    </source>
</evidence>
<dbReference type="GO" id="GO:0045892">
    <property type="term" value="P:negative regulation of DNA-templated transcription"/>
    <property type="evidence" value="ECO:0007669"/>
    <property type="project" value="InterPro"/>
</dbReference>
<evidence type="ECO:0000313" key="6">
    <source>
        <dbReference type="EMBL" id="VVU51424.1"/>
    </source>
</evidence>
<dbReference type="Gene3D" id="1.10.10.60">
    <property type="entry name" value="Homeodomain-like"/>
    <property type="match status" value="1"/>
</dbReference>
<evidence type="ECO:0000256" key="4">
    <source>
        <dbReference type="PROSITE-ProRule" id="PRU00335"/>
    </source>
</evidence>
<dbReference type="InterPro" id="IPR004111">
    <property type="entry name" value="Repressor_TetR_C"/>
</dbReference>
<keyword evidence="1" id="KW-0805">Transcription regulation</keyword>
<reference evidence="6 7" key="1">
    <citation type="submission" date="2019-09" db="EMBL/GenBank/DDBJ databases">
        <authorList>
            <person name="Depoorter E."/>
        </authorList>
    </citation>
    <scope>NUCLEOTIDE SEQUENCE [LARGE SCALE GENOMIC DNA]</scope>
    <source>
        <strain evidence="6">LMG 20980</strain>
    </source>
</reference>
<evidence type="ECO:0000256" key="1">
    <source>
        <dbReference type="ARBA" id="ARBA00023015"/>
    </source>
</evidence>
<dbReference type="Pfam" id="PF02909">
    <property type="entry name" value="TetR_C_1"/>
    <property type="match status" value="1"/>
</dbReference>
<evidence type="ECO:0000256" key="3">
    <source>
        <dbReference type="ARBA" id="ARBA00023163"/>
    </source>
</evidence>
<dbReference type="GO" id="GO:0000976">
    <property type="term" value="F:transcription cis-regulatory region binding"/>
    <property type="evidence" value="ECO:0007669"/>
    <property type="project" value="TreeGrafter"/>
</dbReference>
<dbReference type="PANTHER" id="PTHR30055">
    <property type="entry name" value="HTH-TYPE TRANSCRIPTIONAL REGULATOR RUTR"/>
    <property type="match status" value="1"/>
</dbReference>
<keyword evidence="2 4" id="KW-0238">DNA-binding</keyword>
<protein>
    <submittedName>
        <fullName evidence="6">TetR family transcriptional regulator</fullName>
    </submittedName>
</protein>
<dbReference type="InterPro" id="IPR001647">
    <property type="entry name" value="HTH_TetR"/>
</dbReference>
<dbReference type="AlphaFoldDB" id="A0A6P2GEN7"/>
<proteinExistence type="predicted"/>
<accession>A0A6P2GEN7</accession>
<dbReference type="Pfam" id="PF00440">
    <property type="entry name" value="TetR_N"/>
    <property type="match status" value="1"/>
</dbReference>
<feature type="domain" description="HTH tetR-type" evidence="5">
    <location>
        <begin position="20"/>
        <end position="80"/>
    </location>
</feature>
<dbReference type="InterPro" id="IPR050109">
    <property type="entry name" value="HTH-type_TetR-like_transc_reg"/>
</dbReference>
<sequence>MTAARLAFPMKDKPAQGPRGLDKDAIVAAALALLEEVGEAAFSVRKLAQSVGCDPMSVLYHFKSKDGLSRAIANALSRSLVPVDDTLPWRERLRDLARQYRALALRHPAAFALLQRHMSTGPADLAHIEAVHRALVDAGIARTALPSVCVGWYASVIGLAAAEAGGLTRPANDVELAEMHALSDAEHPLVKSAAPLYAQLDPAAVHDTMLDVLLDGIAQHARAA</sequence>
<dbReference type="InterPro" id="IPR036271">
    <property type="entry name" value="Tet_transcr_reg_TetR-rel_C_sf"/>
</dbReference>
<organism evidence="6 7">
    <name type="scientific">Burkholderia anthina</name>
    <dbReference type="NCBI Taxonomy" id="179879"/>
    <lineage>
        <taxon>Bacteria</taxon>
        <taxon>Pseudomonadati</taxon>
        <taxon>Pseudomonadota</taxon>
        <taxon>Betaproteobacteria</taxon>
        <taxon>Burkholderiales</taxon>
        <taxon>Burkholderiaceae</taxon>
        <taxon>Burkholderia</taxon>
        <taxon>Burkholderia cepacia complex</taxon>
    </lineage>
</organism>
<dbReference type="InterPro" id="IPR009057">
    <property type="entry name" value="Homeodomain-like_sf"/>
</dbReference>
<dbReference type="Gene3D" id="1.10.357.10">
    <property type="entry name" value="Tetracycline Repressor, domain 2"/>
    <property type="match status" value="1"/>
</dbReference>
<evidence type="ECO:0000256" key="2">
    <source>
        <dbReference type="ARBA" id="ARBA00023125"/>
    </source>
</evidence>